<dbReference type="PANTHER" id="PTHR34219">
    <property type="entry name" value="IRON-REGULATED INNER MEMBRANE PROTEIN-RELATED"/>
    <property type="match status" value="1"/>
</dbReference>
<comment type="caution">
    <text evidence="2">The sequence shown here is derived from an EMBL/GenBank/DDBJ whole genome shotgun (WGS) entry which is preliminary data.</text>
</comment>
<name>A0ABU3T107_9ALTE</name>
<reference evidence="2 3" key="1">
    <citation type="submission" date="2023-10" db="EMBL/GenBank/DDBJ databases">
        <title>Glaciecola aquimarina strain GGW-M5 nov., isolated from a coastal seawater.</title>
        <authorList>
            <person name="Bayburt H."/>
            <person name="Kim J.M."/>
            <person name="Choi B.J."/>
            <person name="Jeon C.O."/>
        </authorList>
    </citation>
    <scope>NUCLEOTIDE SEQUENCE [LARGE SCALE GENOMIC DNA]</scope>
    <source>
        <strain evidence="2 3">KCTC 32108</strain>
    </source>
</reference>
<gene>
    <name evidence="2" type="ORF">RS130_20405</name>
</gene>
<protein>
    <submittedName>
        <fullName evidence="2">PepSY-associated TM helix domain-containing protein</fullName>
    </submittedName>
</protein>
<accession>A0ABU3T107</accession>
<dbReference type="Pfam" id="PF03929">
    <property type="entry name" value="PepSY_TM"/>
    <property type="match status" value="1"/>
</dbReference>
<organism evidence="2 3">
    <name type="scientific">Paraglaciecola aquimarina</name>
    <dbReference type="NCBI Taxonomy" id="1235557"/>
    <lineage>
        <taxon>Bacteria</taxon>
        <taxon>Pseudomonadati</taxon>
        <taxon>Pseudomonadota</taxon>
        <taxon>Gammaproteobacteria</taxon>
        <taxon>Alteromonadales</taxon>
        <taxon>Alteromonadaceae</taxon>
        <taxon>Paraglaciecola</taxon>
    </lineage>
</organism>
<proteinExistence type="predicted"/>
<sequence>MAKEPTEPMALRMQMPGESHAYSWVWINPYTAEVLQVYDASRASIATQVWNFKYKFHIGDFAGPIVQIFWLLLALTPLFFLLSGIYLWYCRHKTTKR</sequence>
<keyword evidence="1" id="KW-1133">Transmembrane helix</keyword>
<evidence type="ECO:0000313" key="2">
    <source>
        <dbReference type="EMBL" id="MDU0355935.1"/>
    </source>
</evidence>
<dbReference type="PANTHER" id="PTHR34219:SF3">
    <property type="entry name" value="BLL7967 PROTEIN"/>
    <property type="match status" value="1"/>
</dbReference>
<keyword evidence="1" id="KW-0812">Transmembrane</keyword>
<dbReference type="InterPro" id="IPR005625">
    <property type="entry name" value="PepSY-ass_TM"/>
</dbReference>
<keyword evidence="1" id="KW-0472">Membrane</keyword>
<dbReference type="EMBL" id="JAWDIO010000002">
    <property type="protein sequence ID" value="MDU0355935.1"/>
    <property type="molecule type" value="Genomic_DNA"/>
</dbReference>
<evidence type="ECO:0000256" key="1">
    <source>
        <dbReference type="SAM" id="Phobius"/>
    </source>
</evidence>
<dbReference type="Proteomes" id="UP001247805">
    <property type="component" value="Unassembled WGS sequence"/>
</dbReference>
<evidence type="ECO:0000313" key="3">
    <source>
        <dbReference type="Proteomes" id="UP001247805"/>
    </source>
</evidence>
<keyword evidence="3" id="KW-1185">Reference proteome</keyword>
<dbReference type="RefSeq" id="WP_316027450.1">
    <property type="nucleotide sequence ID" value="NZ_JAWDIO010000002.1"/>
</dbReference>
<feature type="transmembrane region" description="Helical" evidence="1">
    <location>
        <begin position="68"/>
        <end position="89"/>
    </location>
</feature>